<dbReference type="RefSeq" id="WP_259412860.1">
    <property type="nucleotide sequence ID" value="NZ_JANWGH010000001.1"/>
</dbReference>
<accession>A0ABT2G1N5</accession>
<proteinExistence type="predicted"/>
<dbReference type="PANTHER" id="PTHR45947:SF3">
    <property type="entry name" value="SULFOQUINOVOSYL TRANSFERASE SQD2"/>
    <property type="match status" value="1"/>
</dbReference>
<evidence type="ECO:0000259" key="1">
    <source>
        <dbReference type="Pfam" id="PF00534"/>
    </source>
</evidence>
<dbReference type="Proteomes" id="UP001206788">
    <property type="component" value="Unassembled WGS sequence"/>
</dbReference>
<dbReference type="InterPro" id="IPR001296">
    <property type="entry name" value="Glyco_trans_1"/>
</dbReference>
<gene>
    <name evidence="2" type="ORF">NY014_02015</name>
</gene>
<dbReference type="CDD" id="cd03801">
    <property type="entry name" value="GT4_PimA-like"/>
    <property type="match status" value="1"/>
</dbReference>
<dbReference type="PANTHER" id="PTHR45947">
    <property type="entry name" value="SULFOQUINOVOSYL TRANSFERASE SQD2"/>
    <property type="match status" value="1"/>
</dbReference>
<evidence type="ECO:0000313" key="3">
    <source>
        <dbReference type="Proteomes" id="UP001206788"/>
    </source>
</evidence>
<reference evidence="2 3" key="1">
    <citation type="submission" date="2022-08" db="EMBL/GenBank/DDBJ databases">
        <title>Algoriphagus sp. CAU 1643 isolated from mud.</title>
        <authorList>
            <person name="Kim W."/>
        </authorList>
    </citation>
    <scope>NUCLEOTIDE SEQUENCE [LARGE SCALE GENOMIC DNA]</scope>
    <source>
        <strain evidence="2 3">CAU 1643</strain>
    </source>
</reference>
<evidence type="ECO:0000313" key="2">
    <source>
        <dbReference type="EMBL" id="MCS5489185.1"/>
    </source>
</evidence>
<organism evidence="2 3">
    <name type="scientific">Algoriphagus limi</name>
    <dbReference type="NCBI Taxonomy" id="2975273"/>
    <lineage>
        <taxon>Bacteria</taxon>
        <taxon>Pseudomonadati</taxon>
        <taxon>Bacteroidota</taxon>
        <taxon>Cytophagia</taxon>
        <taxon>Cytophagales</taxon>
        <taxon>Cyclobacteriaceae</taxon>
        <taxon>Algoriphagus</taxon>
    </lineage>
</organism>
<dbReference type="EMBL" id="JANWGH010000001">
    <property type="protein sequence ID" value="MCS5489185.1"/>
    <property type="molecule type" value="Genomic_DNA"/>
</dbReference>
<dbReference type="Pfam" id="PF00534">
    <property type="entry name" value="Glycos_transf_1"/>
    <property type="match status" value="1"/>
</dbReference>
<comment type="caution">
    <text evidence="2">The sequence shown here is derived from an EMBL/GenBank/DDBJ whole genome shotgun (WGS) entry which is preliminary data.</text>
</comment>
<sequence length="324" mass="36613">MESVVEVLASGFANAGHEVVLVTRTALTEGKVEKEWGFNLHRNPPIFQYWRWANKADVILHNCVSLKHLIPDLFYNHKFFVIHHTWFSKTKRGQLTFTASLKRWVSRWVHNCYISPAIEQSLGIKGKVIPNPYDSKTFKIHPSIQRTKNLVFLGRLVSDKGCDILLQALYLYVQAYPNSTPRLTVIGDGPEREGLEAYAQQHLPEQVTFVGKLQGEALTACLNEHQIMVVPSIWDEPFGVVALEGLACGCLIIGSERGGLKDAIGPCGWTFPNGNALALAKLLQEVWTNRAEWEEKYAAIPAHLYRHQPAQVVNAYLDYFSQYV</sequence>
<protein>
    <submittedName>
        <fullName evidence="2">Glycosyltransferase family 4 protein</fullName>
    </submittedName>
</protein>
<name>A0ABT2G1N5_9BACT</name>
<dbReference type="InterPro" id="IPR050194">
    <property type="entry name" value="Glycosyltransferase_grp1"/>
</dbReference>
<dbReference type="SUPFAM" id="SSF53756">
    <property type="entry name" value="UDP-Glycosyltransferase/glycogen phosphorylase"/>
    <property type="match status" value="1"/>
</dbReference>
<feature type="domain" description="Glycosyl transferase family 1" evidence="1">
    <location>
        <begin position="138"/>
        <end position="292"/>
    </location>
</feature>
<keyword evidence="3" id="KW-1185">Reference proteome</keyword>
<dbReference type="Gene3D" id="3.40.50.2000">
    <property type="entry name" value="Glycogen Phosphorylase B"/>
    <property type="match status" value="2"/>
</dbReference>